<evidence type="ECO:0000313" key="2">
    <source>
        <dbReference type="Proteomes" id="UP001197093"/>
    </source>
</evidence>
<dbReference type="Proteomes" id="UP001197093">
    <property type="component" value="Unassembled WGS sequence"/>
</dbReference>
<dbReference type="InterPro" id="IPR029033">
    <property type="entry name" value="His_PPase_superfam"/>
</dbReference>
<evidence type="ECO:0000313" key="1">
    <source>
        <dbReference type="EMBL" id="KAG7286702.1"/>
    </source>
</evidence>
<keyword evidence="2" id="KW-1185">Reference proteome</keyword>
<dbReference type="Gene3D" id="3.40.50.1240">
    <property type="entry name" value="Phosphoglycerate mutase-like"/>
    <property type="match status" value="1"/>
</dbReference>
<dbReference type="GO" id="GO:0005737">
    <property type="term" value="C:cytoplasm"/>
    <property type="evidence" value="ECO:0007669"/>
    <property type="project" value="TreeGrafter"/>
</dbReference>
<name>A0AAD4EW64_9PEZI</name>
<dbReference type="InterPro" id="IPR050275">
    <property type="entry name" value="PGM_Phosphatase"/>
</dbReference>
<reference evidence="1" key="1">
    <citation type="submission" date="2023-02" db="EMBL/GenBank/DDBJ databases">
        <authorList>
            <person name="Palmer J.M."/>
        </authorList>
    </citation>
    <scope>NUCLEOTIDE SEQUENCE</scope>
    <source>
        <strain evidence="1">FW57</strain>
    </source>
</reference>
<dbReference type="InterPro" id="IPR013078">
    <property type="entry name" value="His_Pase_superF_clade-1"/>
</dbReference>
<evidence type="ECO:0008006" key="3">
    <source>
        <dbReference type="Google" id="ProtNLM"/>
    </source>
</evidence>
<dbReference type="SUPFAM" id="SSF53254">
    <property type="entry name" value="Phosphoglycerate mutase-like"/>
    <property type="match status" value="1"/>
</dbReference>
<sequence>MLTINYTLHDPELSELGRKQCAELKANLVPRIPKDFDVGLIVVSPMKRTIETALLAFGELIERGVPIVAHAGWQENSTQPCDVGSPLPSLPPLFPMVDFTPVDPVFPDKTSPAGSFYAHSRRVILARGRAVLDDLRARPEKAVLVVSHSGFLRVGVTGRYFMNADYRVFEFDESREEEGGLRQWEGMESAGMGWSWEQRVELGDGLPEEEEVVVDGAVAE</sequence>
<dbReference type="PANTHER" id="PTHR48100">
    <property type="entry name" value="BROAD-SPECIFICITY PHOSPHATASE YOR283W-RELATED"/>
    <property type="match status" value="1"/>
</dbReference>
<dbReference type="EMBL" id="JAHCVI010000004">
    <property type="protein sequence ID" value="KAG7286702.1"/>
    <property type="molecule type" value="Genomic_DNA"/>
</dbReference>
<gene>
    <name evidence="1" type="ORF">NEMBOFW57_009013</name>
</gene>
<organism evidence="1 2">
    <name type="scientific">Staphylotrichum longicolle</name>
    <dbReference type="NCBI Taxonomy" id="669026"/>
    <lineage>
        <taxon>Eukaryota</taxon>
        <taxon>Fungi</taxon>
        <taxon>Dikarya</taxon>
        <taxon>Ascomycota</taxon>
        <taxon>Pezizomycotina</taxon>
        <taxon>Sordariomycetes</taxon>
        <taxon>Sordariomycetidae</taxon>
        <taxon>Sordariales</taxon>
        <taxon>Chaetomiaceae</taxon>
        <taxon>Staphylotrichum</taxon>
    </lineage>
</organism>
<accession>A0AAD4EW64</accession>
<dbReference type="Pfam" id="PF00300">
    <property type="entry name" value="His_Phos_1"/>
    <property type="match status" value="1"/>
</dbReference>
<dbReference type="GO" id="GO:0016791">
    <property type="term" value="F:phosphatase activity"/>
    <property type="evidence" value="ECO:0007669"/>
    <property type="project" value="TreeGrafter"/>
</dbReference>
<protein>
    <recommendedName>
        <fullName evidence="3">Phosphoglycerate mutase</fullName>
    </recommendedName>
</protein>
<dbReference type="PANTHER" id="PTHR48100:SF24">
    <property type="entry name" value="PHOSPHOGLYCERATE MUTASE"/>
    <property type="match status" value="1"/>
</dbReference>
<comment type="caution">
    <text evidence="1">The sequence shown here is derived from an EMBL/GenBank/DDBJ whole genome shotgun (WGS) entry which is preliminary data.</text>
</comment>
<dbReference type="AlphaFoldDB" id="A0AAD4EW64"/>
<dbReference type="CDD" id="cd07067">
    <property type="entry name" value="HP_PGM_like"/>
    <property type="match status" value="1"/>
</dbReference>
<proteinExistence type="predicted"/>